<accession>A0A1I9G435</accession>
<organism evidence="1">
    <name type="scientific">Brugia malayi</name>
    <name type="common">Filarial nematode worm</name>
    <dbReference type="NCBI Taxonomy" id="6279"/>
    <lineage>
        <taxon>Eukaryota</taxon>
        <taxon>Metazoa</taxon>
        <taxon>Ecdysozoa</taxon>
        <taxon>Nematoda</taxon>
        <taxon>Chromadorea</taxon>
        <taxon>Rhabditida</taxon>
        <taxon>Spirurina</taxon>
        <taxon>Spiruromorpha</taxon>
        <taxon>Filarioidea</taxon>
        <taxon>Onchocercidae</taxon>
        <taxon>Brugia</taxon>
    </lineage>
</organism>
<reference evidence="1" key="1">
    <citation type="journal article" date="2007" name="Science">
        <title>Draft genome of the filarial nematode parasite Brugia malayi.</title>
        <authorList>
            <person name="Ghedin E."/>
            <person name="Wang S."/>
            <person name="Spiro D."/>
            <person name="Caler E."/>
            <person name="Zhao Q."/>
            <person name="Crabtree J."/>
            <person name="Allen J.E."/>
            <person name="Delcher A.L."/>
            <person name="Guiliano D.B."/>
            <person name="Miranda-Saavedra D."/>
            <person name="Angiuoli S.V."/>
            <person name="Creasy T."/>
            <person name="Amedeo P."/>
            <person name="Haas B."/>
            <person name="El-Sayed N.M."/>
            <person name="Wortman J.R."/>
            <person name="Feldblyum T."/>
            <person name="Tallon L."/>
            <person name="Schatz M."/>
            <person name="Shumway M."/>
            <person name="Koo H."/>
            <person name="Salzberg S.L."/>
            <person name="Schobel S."/>
            <person name="Pertea M."/>
            <person name="Pop M."/>
            <person name="White O."/>
            <person name="Barton G.J."/>
            <person name="Carlow C.K."/>
            <person name="Crawford M.J."/>
            <person name="Daub J."/>
            <person name="Dimmic M.W."/>
            <person name="Estes C.F."/>
            <person name="Foster J.M."/>
            <person name="Ganatra M."/>
            <person name="Gregory W.F."/>
            <person name="Johnson N.M."/>
            <person name="Jin J."/>
            <person name="Komuniecki R."/>
            <person name="Korf I."/>
            <person name="Kumar S."/>
            <person name="Laney S."/>
            <person name="Li B.W."/>
            <person name="Li W."/>
            <person name="Lindblom T.H."/>
            <person name="Lustigman S."/>
            <person name="Ma D."/>
            <person name="Maina C.V."/>
            <person name="Martin D.M."/>
            <person name="McCarter J.P."/>
            <person name="McReynolds L."/>
            <person name="Mitreva M."/>
            <person name="Nutman T.B."/>
            <person name="Parkinson J."/>
            <person name="Peregrin-Alvarez J.M."/>
            <person name="Poole C."/>
            <person name="Ren Q."/>
            <person name="Saunders L."/>
            <person name="Sluder A.E."/>
            <person name="Smith K."/>
            <person name="Stanke M."/>
            <person name="Unnasch T.R."/>
            <person name="Ware J."/>
            <person name="Wei A.D."/>
            <person name="Weil G."/>
            <person name="Williams D.J."/>
            <person name="Zhang Y."/>
            <person name="Williams S.A."/>
            <person name="Fraser-Liggett C."/>
            <person name="Slatko B."/>
            <person name="Blaxter M.L."/>
            <person name="Scott A.L."/>
        </authorList>
    </citation>
    <scope>NUCLEOTIDE SEQUENCE</scope>
    <source>
        <strain evidence="1">FR3</strain>
    </source>
</reference>
<dbReference type="OMA" id="DMVYDFH"/>
<evidence type="ECO:0000313" key="1">
    <source>
        <dbReference type="EMBL" id="CDP99054.1"/>
    </source>
</evidence>
<proteinExistence type="predicted"/>
<dbReference type="EMBL" id="LN857006">
    <property type="protein sequence ID" value="CDP99054.1"/>
    <property type="molecule type" value="Genomic_DNA"/>
</dbReference>
<reference evidence="1" key="2">
    <citation type="submission" date="2012-12" db="EMBL/GenBank/DDBJ databases">
        <authorList>
            <consortium name="WormBase Consortium"/>
            <person name="Ghedin E."/>
            <person name="Paulini M."/>
        </authorList>
    </citation>
    <scope>NUCLEOTIDE SEQUENCE</scope>
    <source>
        <strain evidence="1">FR3</strain>
    </source>
</reference>
<dbReference type="AlphaFoldDB" id="A0A1I9G435"/>
<name>A0A1I9G435_BRUMA</name>
<sequence>MRGQHGSSRSVPSSLTTMRSSVLRFCAKVNQETLQVSRKNLFRICGTIVVAEIVLAAYVEEFALPTPDMVYDFHMRFSREFADFAVGNKYGAKTSRHIGGK</sequence>
<protein>
    <submittedName>
        <fullName evidence="1">Bm10680, isoform a</fullName>
    </submittedName>
</protein>
<gene>
    <name evidence="1" type="primary">Bm10680</name>
    <name evidence="1" type="ORF">BM_Bm10680</name>
</gene>